<dbReference type="Proteomes" id="UP000789366">
    <property type="component" value="Unassembled WGS sequence"/>
</dbReference>
<keyword evidence="2" id="KW-1185">Reference proteome</keyword>
<gene>
    <name evidence="1" type="ORF">SPELUC_LOCUS2194</name>
</gene>
<sequence>MTKKENNDKVVLKHLLKSGKVNGVKNDAMWKCLKSFWRNGVELSIAKKDLLE</sequence>
<accession>A0ACA9KN72</accession>
<protein>
    <submittedName>
        <fullName evidence="1">127_t:CDS:1</fullName>
    </submittedName>
</protein>
<evidence type="ECO:0000313" key="1">
    <source>
        <dbReference type="EMBL" id="CAG8482658.1"/>
    </source>
</evidence>
<proteinExistence type="predicted"/>
<dbReference type="EMBL" id="CAJVPW010001383">
    <property type="protein sequence ID" value="CAG8482658.1"/>
    <property type="molecule type" value="Genomic_DNA"/>
</dbReference>
<evidence type="ECO:0000313" key="2">
    <source>
        <dbReference type="Proteomes" id="UP000789366"/>
    </source>
</evidence>
<organism evidence="1 2">
    <name type="scientific">Cetraspora pellucida</name>
    <dbReference type="NCBI Taxonomy" id="1433469"/>
    <lineage>
        <taxon>Eukaryota</taxon>
        <taxon>Fungi</taxon>
        <taxon>Fungi incertae sedis</taxon>
        <taxon>Mucoromycota</taxon>
        <taxon>Glomeromycotina</taxon>
        <taxon>Glomeromycetes</taxon>
        <taxon>Diversisporales</taxon>
        <taxon>Gigasporaceae</taxon>
        <taxon>Cetraspora</taxon>
    </lineage>
</organism>
<reference evidence="1" key="1">
    <citation type="submission" date="2021-06" db="EMBL/GenBank/DDBJ databases">
        <authorList>
            <person name="Kallberg Y."/>
            <person name="Tangrot J."/>
            <person name="Rosling A."/>
        </authorList>
    </citation>
    <scope>NUCLEOTIDE SEQUENCE</scope>
    <source>
        <strain evidence="1">28 12/20/2015</strain>
    </source>
</reference>
<name>A0ACA9KN72_9GLOM</name>
<comment type="caution">
    <text evidence="1">The sequence shown here is derived from an EMBL/GenBank/DDBJ whole genome shotgun (WGS) entry which is preliminary data.</text>
</comment>